<dbReference type="NCBIfam" id="TIGR00715">
    <property type="entry name" value="precor6x_red"/>
    <property type="match status" value="1"/>
</dbReference>
<dbReference type="Proteomes" id="UP000216752">
    <property type="component" value="Chromosome"/>
</dbReference>
<dbReference type="InterPro" id="IPR003723">
    <property type="entry name" value="Precorrin-6x_reduct"/>
</dbReference>
<protein>
    <submittedName>
        <fullName evidence="4">Cobalt-precorrin-6A reductase</fullName>
        <ecNumber evidence="4">1.3.1.106</ecNumber>
    </submittedName>
</protein>
<organism evidence="4 5">
    <name type="scientific">Sporomusa silvacetica DSM 10669</name>
    <dbReference type="NCBI Taxonomy" id="1123289"/>
    <lineage>
        <taxon>Bacteria</taxon>
        <taxon>Bacillati</taxon>
        <taxon>Bacillota</taxon>
        <taxon>Negativicutes</taxon>
        <taxon>Selenomonadales</taxon>
        <taxon>Sporomusaceae</taxon>
        <taxon>Sporomusa</taxon>
    </lineage>
</organism>
<dbReference type="InterPro" id="IPR036291">
    <property type="entry name" value="NAD(P)-bd_dom_sf"/>
</dbReference>
<keyword evidence="2" id="KW-0169">Cobalamin biosynthesis</keyword>
<dbReference type="PANTHER" id="PTHR36925:SF1">
    <property type="entry name" value="COBALT-PRECORRIN-6A REDUCTASE"/>
    <property type="match status" value="1"/>
</dbReference>
<keyword evidence="5" id="KW-1185">Reference proteome</keyword>
<comment type="pathway">
    <text evidence="1">Cofactor biosynthesis; adenosylcobalamin biosynthesis.</text>
</comment>
<evidence type="ECO:0000256" key="2">
    <source>
        <dbReference type="ARBA" id="ARBA00022573"/>
    </source>
</evidence>
<sequence length="256" mass="27639">MILVLAGTLDGRELAVHLATAGHQVLAAVISEYGRSLAELPGIRVHTGQLTVEGMQNLIADQNITVLVDASHPYAVNGSMNAMQACELAGIEYIRYERAEVCVPEYERLYVASDAAQAAKLAASLGKVIFLTTGSRTLKVFKTEPLLAKCRLIARVLPQPDVVQECVDLGFNPGDIVAIKGAFSQQLNAALFKEYDTEVIITKNSGTIGGADTKIAAAIELNLPIIVIDRPDINYRNLCQTQEQVIDMVDNIECNS</sequence>
<gene>
    <name evidence="4" type="primary">cbiJ</name>
    <name evidence="4" type="ORF">SPSIL_021230</name>
</gene>
<dbReference type="SUPFAM" id="SSF51735">
    <property type="entry name" value="NAD(P)-binding Rossmann-fold domains"/>
    <property type="match status" value="1"/>
</dbReference>
<dbReference type="Pfam" id="PF02571">
    <property type="entry name" value="CbiJ"/>
    <property type="match status" value="1"/>
</dbReference>
<evidence type="ECO:0000256" key="3">
    <source>
        <dbReference type="ARBA" id="ARBA00023002"/>
    </source>
</evidence>
<dbReference type="EC" id="1.3.1.106" evidence="4"/>
<keyword evidence="3 4" id="KW-0560">Oxidoreductase</keyword>
<dbReference type="PANTHER" id="PTHR36925">
    <property type="entry name" value="COBALT-PRECORRIN-6A REDUCTASE"/>
    <property type="match status" value="1"/>
</dbReference>
<evidence type="ECO:0000313" key="5">
    <source>
        <dbReference type="Proteomes" id="UP000216752"/>
    </source>
</evidence>
<proteinExistence type="predicted"/>
<dbReference type="GO" id="GO:0016491">
    <property type="term" value="F:oxidoreductase activity"/>
    <property type="evidence" value="ECO:0007669"/>
    <property type="project" value="UniProtKB-KW"/>
</dbReference>
<dbReference type="RefSeq" id="WP_094604653.1">
    <property type="nucleotide sequence ID" value="NZ_CP155573.1"/>
</dbReference>
<evidence type="ECO:0000313" key="4">
    <source>
        <dbReference type="EMBL" id="XFO65975.1"/>
    </source>
</evidence>
<dbReference type="PROSITE" id="PS51014">
    <property type="entry name" value="COBK_CBIJ"/>
    <property type="match status" value="1"/>
</dbReference>
<reference evidence="4" key="1">
    <citation type="submission" date="2024-05" db="EMBL/GenBank/DDBJ databases">
        <title>Isolation and characterization of Sporomusa carbonis sp. nov., a carboxydotrophic hydrogenogen in the genus of Sporomusa isolated from a charcoal burning pile.</title>
        <authorList>
            <person name="Boeer T."/>
            <person name="Rosenbaum F."/>
            <person name="Eysell L."/>
            <person name="Mueller V."/>
            <person name="Daniel R."/>
            <person name="Poehlein A."/>
        </authorList>
    </citation>
    <scope>NUCLEOTIDE SEQUENCE [LARGE SCALE GENOMIC DNA]</scope>
    <source>
        <strain evidence="4">DSM 10669</strain>
    </source>
</reference>
<accession>A0ABZ3IJX9</accession>
<dbReference type="Gene3D" id="3.40.50.720">
    <property type="entry name" value="NAD(P)-binding Rossmann-like Domain"/>
    <property type="match status" value="1"/>
</dbReference>
<evidence type="ECO:0000256" key="1">
    <source>
        <dbReference type="ARBA" id="ARBA00004953"/>
    </source>
</evidence>
<dbReference type="EMBL" id="CP155573">
    <property type="protein sequence ID" value="XFO65975.1"/>
    <property type="molecule type" value="Genomic_DNA"/>
</dbReference>
<name>A0ABZ3IJX9_9FIRM</name>